<protein>
    <submittedName>
        <fullName evidence="1">Protein BIG GRAIN 1-like A</fullName>
    </submittedName>
</protein>
<organism evidence="1 2">
    <name type="scientific">Camellia lanceoleosa</name>
    <dbReference type="NCBI Taxonomy" id="1840588"/>
    <lineage>
        <taxon>Eukaryota</taxon>
        <taxon>Viridiplantae</taxon>
        <taxon>Streptophyta</taxon>
        <taxon>Embryophyta</taxon>
        <taxon>Tracheophyta</taxon>
        <taxon>Spermatophyta</taxon>
        <taxon>Magnoliopsida</taxon>
        <taxon>eudicotyledons</taxon>
        <taxon>Gunneridae</taxon>
        <taxon>Pentapetalae</taxon>
        <taxon>asterids</taxon>
        <taxon>Ericales</taxon>
        <taxon>Theaceae</taxon>
        <taxon>Camellia</taxon>
    </lineage>
</organism>
<accession>A0ACC0H2A3</accession>
<dbReference type="Proteomes" id="UP001060215">
    <property type="component" value="Chromosome 7"/>
</dbReference>
<name>A0ACC0H2A3_9ERIC</name>
<reference evidence="1 2" key="1">
    <citation type="journal article" date="2022" name="Plant J.">
        <title>Chromosome-level genome of Camellia lanceoleosa provides a valuable resource for understanding genome evolution and self-incompatibility.</title>
        <authorList>
            <person name="Gong W."/>
            <person name="Xiao S."/>
            <person name="Wang L."/>
            <person name="Liao Z."/>
            <person name="Chang Y."/>
            <person name="Mo W."/>
            <person name="Hu G."/>
            <person name="Li W."/>
            <person name="Zhao G."/>
            <person name="Zhu H."/>
            <person name="Hu X."/>
            <person name="Ji K."/>
            <person name="Xiang X."/>
            <person name="Song Q."/>
            <person name="Yuan D."/>
            <person name="Jin S."/>
            <person name="Zhang L."/>
        </authorList>
    </citation>
    <scope>NUCLEOTIDE SEQUENCE [LARGE SCALE GENOMIC DNA]</scope>
    <source>
        <strain evidence="1">SQ_2022a</strain>
    </source>
</reference>
<dbReference type="EMBL" id="CM045764">
    <property type="protein sequence ID" value="KAI8007285.1"/>
    <property type="molecule type" value="Genomic_DNA"/>
</dbReference>
<sequence>MDSRNEKQWQGRSVMDEDMSSLCRACLLKHEKPNPVKTSCFTTKKPNPVRSTGVTEKRGNLKNKDGFIKSKLRALKIFSNSKKEKQPISAGVKLTSSLDSLFKHGNSKKTKNSSSSSTEVYASGLIR</sequence>
<evidence type="ECO:0000313" key="2">
    <source>
        <dbReference type="Proteomes" id="UP001060215"/>
    </source>
</evidence>
<comment type="caution">
    <text evidence="1">The sequence shown here is derived from an EMBL/GenBank/DDBJ whole genome shotgun (WGS) entry which is preliminary data.</text>
</comment>
<evidence type="ECO:0000313" key="1">
    <source>
        <dbReference type="EMBL" id="KAI8007285.1"/>
    </source>
</evidence>
<proteinExistence type="predicted"/>
<keyword evidence="2" id="KW-1185">Reference proteome</keyword>
<gene>
    <name evidence="1" type="ORF">LOK49_LG07G01520</name>
</gene>